<keyword evidence="3" id="KW-1185">Reference proteome</keyword>
<dbReference type="AlphaFoldDB" id="A0A433Q5F2"/>
<protein>
    <submittedName>
        <fullName evidence="2">Uncharacterized protein</fullName>
    </submittedName>
</protein>
<dbReference type="Proteomes" id="UP000274822">
    <property type="component" value="Unassembled WGS sequence"/>
</dbReference>
<feature type="compositionally biased region" description="Low complexity" evidence="1">
    <location>
        <begin position="62"/>
        <end position="72"/>
    </location>
</feature>
<sequence length="72" mass="8318">MPTNTSNNGNTGMRAHRTYAWPLCRISLFMFSFRRFAISFIEAGGMLPFLPPPPSAAEVKRQQQQQQQQQRF</sequence>
<feature type="region of interest" description="Disordered" evidence="1">
    <location>
        <begin position="51"/>
        <end position="72"/>
    </location>
</feature>
<evidence type="ECO:0000313" key="3">
    <source>
        <dbReference type="Proteomes" id="UP000274822"/>
    </source>
</evidence>
<dbReference type="EMBL" id="RBNJ01014261">
    <property type="protein sequence ID" value="RUS25007.1"/>
    <property type="molecule type" value="Genomic_DNA"/>
</dbReference>
<accession>A0A433Q5F2</accession>
<proteinExistence type="predicted"/>
<name>A0A433Q5F2_9FUNG</name>
<gene>
    <name evidence="2" type="ORF">BC938DRAFT_472761</name>
</gene>
<evidence type="ECO:0000313" key="2">
    <source>
        <dbReference type="EMBL" id="RUS25007.1"/>
    </source>
</evidence>
<evidence type="ECO:0000256" key="1">
    <source>
        <dbReference type="SAM" id="MobiDB-lite"/>
    </source>
</evidence>
<comment type="caution">
    <text evidence="2">The sequence shown here is derived from an EMBL/GenBank/DDBJ whole genome shotgun (WGS) entry which is preliminary data.</text>
</comment>
<organism evidence="2 3">
    <name type="scientific">Jimgerdemannia flammicorona</name>
    <dbReference type="NCBI Taxonomy" id="994334"/>
    <lineage>
        <taxon>Eukaryota</taxon>
        <taxon>Fungi</taxon>
        <taxon>Fungi incertae sedis</taxon>
        <taxon>Mucoromycota</taxon>
        <taxon>Mucoromycotina</taxon>
        <taxon>Endogonomycetes</taxon>
        <taxon>Endogonales</taxon>
        <taxon>Endogonaceae</taxon>
        <taxon>Jimgerdemannia</taxon>
    </lineage>
</organism>
<reference evidence="2 3" key="1">
    <citation type="journal article" date="2018" name="New Phytol.">
        <title>Phylogenomics of Endogonaceae and evolution of mycorrhizas within Mucoromycota.</title>
        <authorList>
            <person name="Chang Y."/>
            <person name="Desiro A."/>
            <person name="Na H."/>
            <person name="Sandor L."/>
            <person name="Lipzen A."/>
            <person name="Clum A."/>
            <person name="Barry K."/>
            <person name="Grigoriev I.V."/>
            <person name="Martin F.M."/>
            <person name="Stajich J.E."/>
            <person name="Smith M.E."/>
            <person name="Bonito G."/>
            <person name="Spatafora J.W."/>
        </authorList>
    </citation>
    <scope>NUCLEOTIDE SEQUENCE [LARGE SCALE GENOMIC DNA]</scope>
    <source>
        <strain evidence="2 3">AD002</strain>
    </source>
</reference>